<dbReference type="Pfam" id="PF00593">
    <property type="entry name" value="TonB_dep_Rec_b-barrel"/>
    <property type="match status" value="1"/>
</dbReference>
<evidence type="ECO:0000256" key="5">
    <source>
        <dbReference type="SAM" id="SignalP"/>
    </source>
</evidence>
<evidence type="ECO:0000259" key="7">
    <source>
        <dbReference type="Pfam" id="PF07715"/>
    </source>
</evidence>
<dbReference type="InterPro" id="IPR008969">
    <property type="entry name" value="CarboxyPept-like_regulatory"/>
</dbReference>
<evidence type="ECO:0000313" key="9">
    <source>
        <dbReference type="Proteomes" id="UP000434580"/>
    </source>
</evidence>
<evidence type="ECO:0008006" key="10">
    <source>
        <dbReference type="Google" id="ProtNLM"/>
    </source>
</evidence>
<evidence type="ECO:0000256" key="3">
    <source>
        <dbReference type="ARBA" id="ARBA00023237"/>
    </source>
</evidence>
<comment type="similarity">
    <text evidence="4">Belongs to the TonB-dependent receptor family.</text>
</comment>
<dbReference type="SUPFAM" id="SSF56935">
    <property type="entry name" value="Porins"/>
    <property type="match status" value="1"/>
</dbReference>
<dbReference type="InterPro" id="IPR037066">
    <property type="entry name" value="Plug_dom_sf"/>
</dbReference>
<keyword evidence="5" id="KW-0732">Signal</keyword>
<comment type="subcellular location">
    <subcellularLocation>
        <location evidence="1 4">Cell outer membrane</location>
    </subcellularLocation>
</comment>
<accession>A0A5S9NWJ5</accession>
<dbReference type="InterPro" id="IPR036942">
    <property type="entry name" value="Beta-barrel_TonB_sf"/>
</dbReference>
<evidence type="ECO:0000256" key="2">
    <source>
        <dbReference type="ARBA" id="ARBA00023136"/>
    </source>
</evidence>
<dbReference type="PANTHER" id="PTHR40980">
    <property type="entry name" value="PLUG DOMAIN-CONTAINING PROTEIN"/>
    <property type="match status" value="1"/>
</dbReference>
<sequence length="1008" mass="110720">MIKSLLSRSVAIGLSCYASTALSGDMVLYMFKDGAAAEGFQVAVNGSATKPVKEDGSVTFNLGGGDHEAVLTSDQGEELMKFRFTAAADQNADISIDVEEGEEPEVLVETYSVNENDAQRAEGVQGGVGGEVYDSDSDAVIAGATIKLIGTSYEGVADEEGYFEFSAPRGVYTAVVSHPDYGSREVQDFRVVSLVDKQVNFALSKFSDDIEEVEVVAKYSPDEFVDKERFSLNVVDVLDAAAMSRFGDSSAGDALKRVAGVSLVGGKYAVVRGLQGRFISSTLNGGTMPSTNPTRRDVPLDLFPSSVLGGIEIEKSYTPELPGDTTGGSINMVTKAIPAELVNELSVGTGFVTGVTFEDALTYTGSNSDWLGFDDGVRELPSNVDSFTNFGAPGSLSICSGSNCFPGQITPEQAAVLGKSFNTIYEVKTKTAEPEIDLSYAYGDSYDVGDGGEFGFYTAVAYGSGWANRQDAKIDDALDSGVYDYRRSVYEVDLNGYLVMNYADAGGNNSYTSKTIFLRNTTDTTREDVGVDKEERDTTDVILQWIENQYISQQLAGEHFFDGESNKLDWHFTYGNTSRYEPDRRAYQIINGNIDVINLERRYGDLTENAIDFGIDYAYVADFNADVSTTFKTGLYTSVKDRDAKIARFGFLPKVDNTGRTFEEIFAPAEFDAFNIEPSVKSSETDSYKSTDNIYAWYLSTETRITEAWDLLAGLRVEAATQELKYPYKPEADNTYDTNEVLPVMAVTWRVAEEWQLRGSLSQTLSRPGITERSETTFYDPETDDEFVGQPNLVISTITNYDLRAEYYFGEEDSLSIAVFFKDISQPIEVGKFSCSAGACDGYTFANQESATLAGLELDLATQLFDNGEWSGFLSGNFSYIDSNVKLTPATSNSEYGSPSSRQLQGQSDYLANMQIGFDHFNTGQQITLLANYFSDRIFRVESTVPNKIEKGRIQLDAVYQWSINEDIALNAKVLNITNEKVEYLREDEVVESYLNGVAFKVGFDFNF</sequence>
<keyword evidence="2 4" id="KW-0472">Membrane</keyword>
<dbReference type="Gene3D" id="2.60.40.1120">
    <property type="entry name" value="Carboxypeptidase-like, regulatory domain"/>
    <property type="match status" value="1"/>
</dbReference>
<name>A0A5S9NWJ5_9GAMM</name>
<feature type="signal peptide" evidence="5">
    <location>
        <begin position="1"/>
        <end position="23"/>
    </location>
</feature>
<dbReference type="OrthoDB" id="9768470at2"/>
<evidence type="ECO:0000259" key="6">
    <source>
        <dbReference type="Pfam" id="PF00593"/>
    </source>
</evidence>
<evidence type="ECO:0000256" key="4">
    <source>
        <dbReference type="RuleBase" id="RU003357"/>
    </source>
</evidence>
<protein>
    <recommendedName>
        <fullName evidence="10">TonB-dependent receptor</fullName>
    </recommendedName>
</protein>
<keyword evidence="4" id="KW-0798">TonB box</keyword>
<feature type="domain" description="TonB-dependent receptor-like beta-barrel" evidence="6">
    <location>
        <begin position="476"/>
        <end position="977"/>
    </location>
</feature>
<dbReference type="Proteomes" id="UP000434580">
    <property type="component" value="Unassembled WGS sequence"/>
</dbReference>
<feature type="domain" description="TonB-dependent receptor plug" evidence="7">
    <location>
        <begin position="233"/>
        <end position="328"/>
    </location>
</feature>
<evidence type="ECO:0000256" key="1">
    <source>
        <dbReference type="ARBA" id="ARBA00004442"/>
    </source>
</evidence>
<dbReference type="InterPro" id="IPR012910">
    <property type="entry name" value="Plug_dom"/>
</dbReference>
<dbReference type="Pfam" id="PF13620">
    <property type="entry name" value="CarboxypepD_reg"/>
    <property type="match status" value="1"/>
</dbReference>
<dbReference type="Gene3D" id="2.40.170.20">
    <property type="entry name" value="TonB-dependent receptor, beta-barrel domain"/>
    <property type="match status" value="1"/>
</dbReference>
<proteinExistence type="inferred from homology"/>
<feature type="chain" id="PRO_5030137969" description="TonB-dependent receptor" evidence="5">
    <location>
        <begin position="24"/>
        <end position="1008"/>
    </location>
</feature>
<organism evidence="8 9">
    <name type="scientific">BD1-7 clade bacterium</name>
    <dbReference type="NCBI Taxonomy" id="2029982"/>
    <lineage>
        <taxon>Bacteria</taxon>
        <taxon>Pseudomonadati</taxon>
        <taxon>Pseudomonadota</taxon>
        <taxon>Gammaproteobacteria</taxon>
        <taxon>Cellvibrionales</taxon>
        <taxon>Spongiibacteraceae</taxon>
        <taxon>BD1-7 clade</taxon>
    </lineage>
</organism>
<dbReference type="GO" id="GO:0009279">
    <property type="term" value="C:cell outer membrane"/>
    <property type="evidence" value="ECO:0007669"/>
    <property type="project" value="UniProtKB-SubCell"/>
</dbReference>
<dbReference type="PANTHER" id="PTHR40980:SF5">
    <property type="entry name" value="TONB-DEPENDENT RECEPTOR"/>
    <property type="match status" value="1"/>
</dbReference>
<dbReference type="AlphaFoldDB" id="A0A5S9NWJ5"/>
<keyword evidence="3" id="KW-0998">Cell outer membrane</keyword>
<dbReference type="EMBL" id="CACSII010000004">
    <property type="protein sequence ID" value="CAA0095774.1"/>
    <property type="molecule type" value="Genomic_DNA"/>
</dbReference>
<dbReference type="Pfam" id="PF07715">
    <property type="entry name" value="Plug"/>
    <property type="match status" value="1"/>
</dbReference>
<dbReference type="InterPro" id="IPR000531">
    <property type="entry name" value="Beta-barrel_TonB"/>
</dbReference>
<dbReference type="Gene3D" id="2.170.130.10">
    <property type="entry name" value="TonB-dependent receptor, plug domain"/>
    <property type="match status" value="1"/>
</dbReference>
<gene>
    <name evidence="8" type="ORF">DPBNPPHM_03331</name>
</gene>
<dbReference type="SUPFAM" id="SSF49464">
    <property type="entry name" value="Carboxypeptidase regulatory domain-like"/>
    <property type="match status" value="1"/>
</dbReference>
<reference evidence="8 9" key="1">
    <citation type="submission" date="2019-11" db="EMBL/GenBank/DDBJ databases">
        <authorList>
            <person name="Holert J."/>
        </authorList>
    </citation>
    <scope>NUCLEOTIDE SEQUENCE [LARGE SCALE GENOMIC DNA]</scope>
    <source>
        <strain evidence="8">BC5_2</strain>
    </source>
</reference>
<evidence type="ECO:0000313" key="8">
    <source>
        <dbReference type="EMBL" id="CAA0095774.1"/>
    </source>
</evidence>